<name>A0ABZ3J625_SPOA4</name>
<dbReference type="EMBL" id="CP155571">
    <property type="protein sequence ID" value="XFO73581.1"/>
    <property type="molecule type" value="Genomic_DNA"/>
</dbReference>
<evidence type="ECO:0008006" key="3">
    <source>
        <dbReference type="Google" id="ProtNLM"/>
    </source>
</evidence>
<proteinExistence type="predicted"/>
<sequence length="121" mass="13514">MYISLYDLGLFILFAVLVVCGVYLSMVLRRILFILGSIREMLQSHQGDIGETVSLFKETLNNLNELTISLKETTDQTNKAVRALPGDFADAVDDLRENFETFALYARIAGDVVKSIFSKSA</sequence>
<evidence type="ECO:0000313" key="1">
    <source>
        <dbReference type="EMBL" id="XFO73581.1"/>
    </source>
</evidence>
<reference evidence="1" key="1">
    <citation type="submission" date="2024-05" db="EMBL/GenBank/DDBJ databases">
        <title>Isolation and characterization of Sporomusa carbonis sp. nov., a carboxydotrophic hydrogenogen in the genus of Sporomusa isolated from a charcoal burning pile.</title>
        <authorList>
            <person name="Boeer T."/>
            <person name="Rosenbaum F."/>
            <person name="Eysell L."/>
            <person name="Mueller V."/>
            <person name="Daniel R."/>
            <person name="Poehlein A."/>
        </authorList>
    </citation>
    <scope>NUCLEOTIDE SEQUENCE [LARGE SCALE GENOMIC DNA]</scope>
    <source>
        <strain evidence="1">DSM 3132</strain>
    </source>
</reference>
<dbReference type="RefSeq" id="WP_093795924.1">
    <property type="nucleotide sequence ID" value="NZ_CP155571.1"/>
</dbReference>
<dbReference type="Proteomes" id="UP000216052">
    <property type="component" value="Chromosome"/>
</dbReference>
<protein>
    <recommendedName>
        <fullName evidence="3">DUF948 domain-containing protein</fullName>
    </recommendedName>
</protein>
<gene>
    <name evidence="1" type="ORF">SPACI_036880</name>
</gene>
<accession>A0ABZ3J625</accession>
<organism evidence="1 2">
    <name type="scientific">Sporomusa acidovorans (strain ATCC 49682 / DSM 3132 / Mol)</name>
    <dbReference type="NCBI Taxonomy" id="1123286"/>
    <lineage>
        <taxon>Bacteria</taxon>
        <taxon>Bacillati</taxon>
        <taxon>Bacillota</taxon>
        <taxon>Negativicutes</taxon>
        <taxon>Selenomonadales</taxon>
        <taxon>Sporomusaceae</taxon>
        <taxon>Sporomusa</taxon>
    </lineage>
</organism>
<keyword evidence="2" id="KW-1185">Reference proteome</keyword>
<evidence type="ECO:0000313" key="2">
    <source>
        <dbReference type="Proteomes" id="UP000216052"/>
    </source>
</evidence>